<evidence type="ECO:0000256" key="3">
    <source>
        <dbReference type="ARBA" id="ARBA00022475"/>
    </source>
</evidence>
<evidence type="ECO:0000256" key="2">
    <source>
        <dbReference type="ARBA" id="ARBA00022448"/>
    </source>
</evidence>
<comment type="subcellular location">
    <subcellularLocation>
        <location evidence="1 7">Cell membrane</location>
        <topology evidence="1 7">Multi-pass membrane protein</topology>
    </subcellularLocation>
</comment>
<evidence type="ECO:0000313" key="11">
    <source>
        <dbReference type="Proteomes" id="UP000051790"/>
    </source>
</evidence>
<dbReference type="PANTHER" id="PTHR30043">
    <property type="entry name" value="PHOSPHONATES TRANSPORT SYSTEM PERMEASE PROTEIN"/>
    <property type="match status" value="1"/>
</dbReference>
<proteinExistence type="inferred from homology"/>
<dbReference type="CDD" id="cd06261">
    <property type="entry name" value="TM_PBP2"/>
    <property type="match status" value="1"/>
</dbReference>
<name>A0A0R1QNH2_9LACO</name>
<feature type="compositionally biased region" description="Polar residues" evidence="8">
    <location>
        <begin position="1"/>
        <end position="13"/>
    </location>
</feature>
<dbReference type="PROSITE" id="PS50928">
    <property type="entry name" value="ABC_TM1"/>
    <property type="match status" value="1"/>
</dbReference>
<organism evidence="10 11">
    <name type="scientific">Lacticaseibacillus manihotivorans DSM 13343 = JCM 12514</name>
    <dbReference type="NCBI Taxonomy" id="1423769"/>
    <lineage>
        <taxon>Bacteria</taxon>
        <taxon>Bacillati</taxon>
        <taxon>Bacillota</taxon>
        <taxon>Bacilli</taxon>
        <taxon>Lactobacillales</taxon>
        <taxon>Lactobacillaceae</taxon>
        <taxon>Lacticaseibacillus</taxon>
    </lineage>
</organism>
<evidence type="ECO:0000256" key="7">
    <source>
        <dbReference type="RuleBase" id="RU363032"/>
    </source>
</evidence>
<feature type="transmembrane region" description="Helical" evidence="7">
    <location>
        <begin position="134"/>
        <end position="161"/>
    </location>
</feature>
<dbReference type="GO" id="GO:0055085">
    <property type="term" value="P:transmembrane transport"/>
    <property type="evidence" value="ECO:0007669"/>
    <property type="project" value="InterPro"/>
</dbReference>
<feature type="transmembrane region" description="Helical" evidence="7">
    <location>
        <begin position="215"/>
        <end position="237"/>
    </location>
</feature>
<evidence type="ECO:0000256" key="8">
    <source>
        <dbReference type="SAM" id="MobiDB-lite"/>
    </source>
</evidence>
<keyword evidence="6 7" id="KW-0472">Membrane</keyword>
<comment type="caution">
    <text evidence="10">The sequence shown here is derived from an EMBL/GenBank/DDBJ whole genome shotgun (WGS) entry which is preliminary data.</text>
</comment>
<sequence>MIESVSMSQTPTQKAPRPVNRRTRTLRAFVTGLAVISIYGLISVLPKHFDLWTATKVFGANLQLMFFSPNVGNDSHLLLMQALFASIELAFVTTVLGAGIGLVCGLAAAENIAPRWLSLTTKSVMAFVRAIPTILWVLIYSVALGLGPNAAVVGLTFHSVAYLAKVFANTIEEIPAQTIEALRAGGCGLLPVLCQAVLPSLASRLLSWTFIRFEINFANAVVVGAAAGAGGIGYQLFVASNFYFNFHEVGMIVYYILAFVFVLEAISTKLRHKFID</sequence>
<feature type="transmembrane region" description="Helical" evidence="7">
    <location>
        <begin position="181"/>
        <end position="203"/>
    </location>
</feature>
<dbReference type="InterPro" id="IPR035906">
    <property type="entry name" value="MetI-like_sf"/>
</dbReference>
<keyword evidence="2 7" id="KW-0813">Transport</keyword>
<feature type="transmembrane region" description="Helical" evidence="7">
    <location>
        <begin position="89"/>
        <end position="113"/>
    </location>
</feature>
<feature type="region of interest" description="Disordered" evidence="8">
    <location>
        <begin position="1"/>
        <end position="20"/>
    </location>
</feature>
<evidence type="ECO:0000313" key="10">
    <source>
        <dbReference type="EMBL" id="KRL43570.1"/>
    </source>
</evidence>
<evidence type="ECO:0000256" key="4">
    <source>
        <dbReference type="ARBA" id="ARBA00022692"/>
    </source>
</evidence>
<dbReference type="AlphaFoldDB" id="A0A0R1QNH2"/>
<dbReference type="Proteomes" id="UP000051790">
    <property type="component" value="Unassembled WGS sequence"/>
</dbReference>
<dbReference type="OrthoDB" id="8557224at2"/>
<dbReference type="InterPro" id="IPR000515">
    <property type="entry name" value="MetI-like"/>
</dbReference>
<keyword evidence="5 7" id="KW-1133">Transmembrane helix</keyword>
<dbReference type="Gene3D" id="1.10.3720.10">
    <property type="entry name" value="MetI-like"/>
    <property type="match status" value="1"/>
</dbReference>
<reference evidence="10 11" key="1">
    <citation type="journal article" date="2015" name="Genome Announc.">
        <title>Expanding the biotechnology potential of lactobacilli through comparative genomics of 213 strains and associated genera.</title>
        <authorList>
            <person name="Sun Z."/>
            <person name="Harris H.M."/>
            <person name="McCann A."/>
            <person name="Guo C."/>
            <person name="Argimon S."/>
            <person name="Zhang W."/>
            <person name="Yang X."/>
            <person name="Jeffery I.B."/>
            <person name="Cooney J.C."/>
            <person name="Kagawa T.F."/>
            <person name="Liu W."/>
            <person name="Song Y."/>
            <person name="Salvetti E."/>
            <person name="Wrobel A."/>
            <person name="Rasinkangas P."/>
            <person name="Parkhill J."/>
            <person name="Rea M.C."/>
            <person name="O'Sullivan O."/>
            <person name="Ritari J."/>
            <person name="Douillard F.P."/>
            <person name="Paul Ross R."/>
            <person name="Yang R."/>
            <person name="Briner A.E."/>
            <person name="Felis G.E."/>
            <person name="de Vos W.M."/>
            <person name="Barrangou R."/>
            <person name="Klaenhammer T.R."/>
            <person name="Caufield P.W."/>
            <person name="Cui Y."/>
            <person name="Zhang H."/>
            <person name="O'Toole P.W."/>
        </authorList>
    </citation>
    <scope>NUCLEOTIDE SEQUENCE [LARGE SCALE GENOMIC DNA]</scope>
    <source>
        <strain evidence="10 11">DSM 13343</strain>
    </source>
</reference>
<keyword evidence="11" id="KW-1185">Reference proteome</keyword>
<dbReference type="SUPFAM" id="SSF161098">
    <property type="entry name" value="MetI-like"/>
    <property type="match status" value="1"/>
</dbReference>
<gene>
    <name evidence="10" type="ORF">FD01_GL001600</name>
</gene>
<evidence type="ECO:0000256" key="1">
    <source>
        <dbReference type="ARBA" id="ARBA00004651"/>
    </source>
</evidence>
<protein>
    <submittedName>
        <fullName evidence="10">Phosphonate ABC transporter, permease protein PhnE</fullName>
    </submittedName>
</protein>
<dbReference type="GO" id="GO:0005886">
    <property type="term" value="C:plasma membrane"/>
    <property type="evidence" value="ECO:0007669"/>
    <property type="project" value="UniProtKB-SubCell"/>
</dbReference>
<dbReference type="RefSeq" id="WP_056964241.1">
    <property type="nucleotide sequence ID" value="NZ_AZEU01000188.1"/>
</dbReference>
<keyword evidence="4 7" id="KW-0812">Transmembrane</keyword>
<dbReference type="PATRIC" id="fig|1423769.4.peg.1713"/>
<dbReference type="EMBL" id="AZEU01000188">
    <property type="protein sequence ID" value="KRL43570.1"/>
    <property type="molecule type" value="Genomic_DNA"/>
</dbReference>
<evidence type="ECO:0000256" key="5">
    <source>
        <dbReference type="ARBA" id="ARBA00022989"/>
    </source>
</evidence>
<feature type="transmembrane region" description="Helical" evidence="7">
    <location>
        <begin position="249"/>
        <end position="266"/>
    </location>
</feature>
<evidence type="ECO:0000259" key="9">
    <source>
        <dbReference type="PROSITE" id="PS50928"/>
    </source>
</evidence>
<comment type="similarity">
    <text evidence="7">Belongs to the binding-protein-dependent transport system permease family.</text>
</comment>
<dbReference type="PANTHER" id="PTHR30043:SF1">
    <property type="entry name" value="ABC TRANSPORT SYSTEM PERMEASE PROTEIN P69"/>
    <property type="match status" value="1"/>
</dbReference>
<evidence type="ECO:0000256" key="6">
    <source>
        <dbReference type="ARBA" id="ARBA00023136"/>
    </source>
</evidence>
<feature type="transmembrane region" description="Helical" evidence="7">
    <location>
        <begin position="26"/>
        <end position="45"/>
    </location>
</feature>
<accession>A0A0R1QNH2</accession>
<keyword evidence="3" id="KW-1003">Cell membrane</keyword>
<dbReference type="Pfam" id="PF00528">
    <property type="entry name" value="BPD_transp_1"/>
    <property type="match status" value="1"/>
</dbReference>
<feature type="domain" description="ABC transmembrane type-1" evidence="9">
    <location>
        <begin position="83"/>
        <end position="267"/>
    </location>
</feature>